<feature type="domain" description="Cation efflux protein cytoplasmic" evidence="9">
    <location>
        <begin position="284"/>
        <end position="359"/>
    </location>
</feature>
<keyword evidence="6" id="KW-1133">Transmembrane helix</keyword>
<dbReference type="InterPro" id="IPR027470">
    <property type="entry name" value="Cation_efflux_CTD"/>
</dbReference>
<dbReference type="InterPro" id="IPR050291">
    <property type="entry name" value="CDF_Transporter"/>
</dbReference>
<comment type="subcellular location">
    <subcellularLocation>
        <location evidence="2">Vacuole membrane</location>
        <topology evidence="2">Multi-pass membrane protein</topology>
    </subcellularLocation>
</comment>
<dbReference type="InterPro" id="IPR058533">
    <property type="entry name" value="Cation_efflux_TM"/>
</dbReference>
<comment type="function">
    <text evidence="1">Involved in sequestration of excess metal in the cytoplasm into vacuoles to maintain metal homeostasis.</text>
</comment>
<dbReference type="InterPro" id="IPR027469">
    <property type="entry name" value="Cation_efflux_TMD_sf"/>
</dbReference>
<keyword evidence="5" id="KW-0812">Transmembrane</keyword>
<evidence type="ECO:0000259" key="8">
    <source>
        <dbReference type="Pfam" id="PF01545"/>
    </source>
</evidence>
<dbReference type="InterPro" id="IPR002524">
    <property type="entry name" value="Cation_efflux"/>
</dbReference>
<dbReference type="Proteomes" id="UP000489600">
    <property type="component" value="Unassembled WGS sequence"/>
</dbReference>
<keyword evidence="3" id="KW-0813">Transport</keyword>
<dbReference type="FunFam" id="3.30.70.1350:FF:000008">
    <property type="entry name" value="Metal tolerance protein C1"/>
    <property type="match status" value="1"/>
</dbReference>
<dbReference type="Pfam" id="PF01545">
    <property type="entry name" value="Cation_efflux"/>
    <property type="match status" value="1"/>
</dbReference>
<evidence type="ECO:0000259" key="9">
    <source>
        <dbReference type="Pfam" id="PF16916"/>
    </source>
</evidence>
<dbReference type="GO" id="GO:0005774">
    <property type="term" value="C:vacuolar membrane"/>
    <property type="evidence" value="ECO:0007669"/>
    <property type="project" value="UniProtKB-SubCell"/>
</dbReference>
<protein>
    <submittedName>
        <fullName evidence="10">Uncharacterized protein</fullName>
    </submittedName>
</protein>
<proteinExistence type="predicted"/>
<name>A0A565BQL4_9BRAS</name>
<dbReference type="Gene3D" id="1.20.1510.10">
    <property type="entry name" value="Cation efflux protein transmembrane domain"/>
    <property type="match status" value="1"/>
</dbReference>
<evidence type="ECO:0000313" key="10">
    <source>
        <dbReference type="EMBL" id="VVB03658.1"/>
    </source>
</evidence>
<dbReference type="SUPFAM" id="SSF160240">
    <property type="entry name" value="Cation efflux protein cytoplasmic domain-like"/>
    <property type="match status" value="1"/>
</dbReference>
<evidence type="ECO:0000256" key="5">
    <source>
        <dbReference type="ARBA" id="ARBA00022692"/>
    </source>
</evidence>
<evidence type="ECO:0000256" key="7">
    <source>
        <dbReference type="ARBA" id="ARBA00023136"/>
    </source>
</evidence>
<dbReference type="OrthoDB" id="435980at2759"/>
<accession>A0A565BQL4</accession>
<dbReference type="InterPro" id="IPR036837">
    <property type="entry name" value="Cation_efflux_CTD_sf"/>
</dbReference>
<dbReference type="PANTHER" id="PTHR43840:SF15">
    <property type="entry name" value="MITOCHONDRIAL METAL TRANSPORTER 1-RELATED"/>
    <property type="match status" value="1"/>
</dbReference>
<evidence type="ECO:0000256" key="1">
    <source>
        <dbReference type="ARBA" id="ARBA00003168"/>
    </source>
</evidence>
<dbReference type="SUPFAM" id="SSF161111">
    <property type="entry name" value="Cation efflux protein transmembrane domain-like"/>
    <property type="match status" value="1"/>
</dbReference>
<feature type="domain" description="Cation efflux protein transmembrane" evidence="8">
    <location>
        <begin position="64"/>
        <end position="278"/>
    </location>
</feature>
<comment type="caution">
    <text evidence="10">The sequence shown here is derived from an EMBL/GenBank/DDBJ whole genome shotgun (WGS) entry which is preliminary data.</text>
</comment>
<gene>
    <name evidence="10" type="ORF">ANE_LOCUS14102</name>
</gene>
<evidence type="ECO:0000256" key="3">
    <source>
        <dbReference type="ARBA" id="ARBA00022448"/>
    </source>
</evidence>
<sequence length="475" mass="51507">MGFGLPICRSSISRLSSLHRRHLRSSLLLENPCFNSSSVRWHFGHPHHEQHHQVRSEGDKIFRLGLAADIGLSVGKGFAGYLCGSTALIADAAHSVSDVVLSAVALLSYRAANVPKDKEHPYGHGKFETLGALGISGMLLATGCGIGFHALDLLSSALSAAPDVVQEIHGNHSHGGHHHGLDMSHPILALSVTIASISIKEGLYWITKRAGEKQGSGLMMANAWHHRTDAISSVFALVGVGGSIIGVKFLDPLAGLLVSVMIFNAGLETGHQSLLELVDAAIPAQQLEPIRQTILQVEGVKGCHRLRGRRAGSSLYLDVHIVVDPFSTVSVAHEVGEYVRGQINKKHPEVSEVFIHIDPAFVQFSCSMMDDNSTKKESNIWEEIKYVEATVSDIFSSQFSEQMTLTRLTPHLLHGKILLQIEVSMPSRMKIQDAMRAAEDAEQHILKVVPNVARVSILLSLKNSLSVISTGVLRQ</sequence>
<dbReference type="PANTHER" id="PTHR43840">
    <property type="entry name" value="MITOCHONDRIAL METAL TRANSPORTER 1-RELATED"/>
    <property type="match status" value="1"/>
</dbReference>
<dbReference type="Gene3D" id="3.30.70.1350">
    <property type="entry name" value="Cation efflux protein, cytoplasmic domain"/>
    <property type="match status" value="1"/>
</dbReference>
<dbReference type="Pfam" id="PF16916">
    <property type="entry name" value="ZT_dimer"/>
    <property type="match status" value="1"/>
</dbReference>
<evidence type="ECO:0000256" key="2">
    <source>
        <dbReference type="ARBA" id="ARBA00004128"/>
    </source>
</evidence>
<keyword evidence="11" id="KW-1185">Reference proteome</keyword>
<organism evidence="10 11">
    <name type="scientific">Arabis nemorensis</name>
    <dbReference type="NCBI Taxonomy" id="586526"/>
    <lineage>
        <taxon>Eukaryota</taxon>
        <taxon>Viridiplantae</taxon>
        <taxon>Streptophyta</taxon>
        <taxon>Embryophyta</taxon>
        <taxon>Tracheophyta</taxon>
        <taxon>Spermatophyta</taxon>
        <taxon>Magnoliopsida</taxon>
        <taxon>eudicotyledons</taxon>
        <taxon>Gunneridae</taxon>
        <taxon>Pentapetalae</taxon>
        <taxon>rosids</taxon>
        <taxon>malvids</taxon>
        <taxon>Brassicales</taxon>
        <taxon>Brassicaceae</taxon>
        <taxon>Arabideae</taxon>
        <taxon>Arabis</taxon>
    </lineage>
</organism>
<evidence type="ECO:0000313" key="11">
    <source>
        <dbReference type="Proteomes" id="UP000489600"/>
    </source>
</evidence>
<dbReference type="NCBIfam" id="TIGR01297">
    <property type="entry name" value="CDF"/>
    <property type="match status" value="1"/>
</dbReference>
<dbReference type="FunFam" id="1.20.1510.10:FF:000023">
    <property type="entry name" value="Metal tolerance protein C1"/>
    <property type="match status" value="1"/>
</dbReference>
<keyword evidence="4" id="KW-0926">Vacuole</keyword>
<dbReference type="AlphaFoldDB" id="A0A565BQL4"/>
<dbReference type="EMBL" id="CABITT030000004">
    <property type="protein sequence ID" value="VVB03658.1"/>
    <property type="molecule type" value="Genomic_DNA"/>
</dbReference>
<keyword evidence="7" id="KW-0472">Membrane</keyword>
<reference evidence="10" key="1">
    <citation type="submission" date="2019-07" db="EMBL/GenBank/DDBJ databases">
        <authorList>
            <person name="Dittberner H."/>
        </authorList>
    </citation>
    <scope>NUCLEOTIDE SEQUENCE [LARGE SCALE GENOMIC DNA]</scope>
</reference>
<evidence type="ECO:0000256" key="6">
    <source>
        <dbReference type="ARBA" id="ARBA00022989"/>
    </source>
</evidence>
<evidence type="ECO:0000256" key="4">
    <source>
        <dbReference type="ARBA" id="ARBA00022554"/>
    </source>
</evidence>
<dbReference type="GO" id="GO:0008324">
    <property type="term" value="F:monoatomic cation transmembrane transporter activity"/>
    <property type="evidence" value="ECO:0007669"/>
    <property type="project" value="InterPro"/>
</dbReference>